<dbReference type="Pfam" id="PF00232">
    <property type="entry name" value="Glyco_hydro_1"/>
    <property type="match status" value="1"/>
</dbReference>
<comment type="caution">
    <text evidence="5">The sequence shown here is derived from an EMBL/GenBank/DDBJ whole genome shotgun (WGS) entry which is preliminary data.</text>
</comment>
<accession>A0A5N5IF30</accession>
<evidence type="ECO:0000313" key="6">
    <source>
        <dbReference type="Proteomes" id="UP000327157"/>
    </source>
</evidence>
<dbReference type="Gene3D" id="3.20.20.80">
    <property type="entry name" value="Glycosidases"/>
    <property type="match status" value="1"/>
</dbReference>
<evidence type="ECO:0000256" key="3">
    <source>
        <dbReference type="ARBA" id="ARBA00023295"/>
    </source>
</evidence>
<evidence type="ECO:0000256" key="2">
    <source>
        <dbReference type="ARBA" id="ARBA00022801"/>
    </source>
</evidence>
<dbReference type="AlphaFoldDB" id="A0A5N5IF30"/>
<reference evidence="5 6" key="3">
    <citation type="submission" date="2019-11" db="EMBL/GenBank/DDBJ databases">
        <title>A de novo genome assembly of a pear dwarfing rootstock.</title>
        <authorList>
            <person name="Wang F."/>
            <person name="Wang J."/>
            <person name="Li S."/>
            <person name="Zhang Y."/>
            <person name="Fang M."/>
            <person name="Ma L."/>
            <person name="Zhao Y."/>
            <person name="Jiang S."/>
        </authorList>
    </citation>
    <scope>NUCLEOTIDE SEQUENCE [LARGE SCALE GENOMIC DNA]</scope>
    <source>
        <strain evidence="5">S2</strain>
        <tissue evidence="5">Leaf</tissue>
    </source>
</reference>
<dbReference type="OrthoDB" id="65569at2759"/>
<dbReference type="SUPFAM" id="SSF51445">
    <property type="entry name" value="(Trans)glycosidases"/>
    <property type="match status" value="1"/>
</dbReference>
<reference evidence="6" key="2">
    <citation type="submission" date="2019-10" db="EMBL/GenBank/DDBJ databases">
        <title>A de novo genome assembly of a pear dwarfing rootstock.</title>
        <authorList>
            <person name="Wang F."/>
            <person name="Wang J."/>
            <person name="Li S."/>
            <person name="Zhang Y."/>
            <person name="Fang M."/>
            <person name="Ma L."/>
            <person name="Zhao Y."/>
            <person name="Jiang S."/>
        </authorList>
    </citation>
    <scope>NUCLEOTIDE SEQUENCE [LARGE SCALE GENOMIC DNA]</scope>
</reference>
<protein>
    <submittedName>
        <fullName evidence="5">Cyanogenic beta-glucosidase-like</fullName>
    </submittedName>
</protein>
<dbReference type="PRINTS" id="PR00131">
    <property type="entry name" value="GLHYDRLASE1"/>
</dbReference>
<reference evidence="5 6" key="1">
    <citation type="submission" date="2019-09" db="EMBL/GenBank/DDBJ databases">
        <authorList>
            <person name="Ou C."/>
        </authorList>
    </citation>
    <scope>NUCLEOTIDE SEQUENCE [LARGE SCALE GENOMIC DNA]</scope>
    <source>
        <strain evidence="5">S2</strain>
        <tissue evidence="5">Leaf</tissue>
    </source>
</reference>
<dbReference type="FunFam" id="3.20.20.80:FF:000020">
    <property type="entry name" value="Beta-glucosidase 12"/>
    <property type="match status" value="1"/>
</dbReference>
<dbReference type="PANTHER" id="PTHR10353:SF137">
    <property type="entry name" value="MYROSINASE 3-RELATED"/>
    <property type="match status" value="1"/>
</dbReference>
<name>A0A5N5IF30_9ROSA</name>
<comment type="similarity">
    <text evidence="1 4">Belongs to the glycosyl hydrolase 1 family.</text>
</comment>
<evidence type="ECO:0000313" key="5">
    <source>
        <dbReference type="EMBL" id="KAB2636230.1"/>
    </source>
</evidence>
<keyword evidence="3" id="KW-0326">Glycosidase</keyword>
<gene>
    <name evidence="5" type="ORF">D8674_026764</name>
</gene>
<dbReference type="GO" id="GO:0008422">
    <property type="term" value="F:beta-glucosidase activity"/>
    <property type="evidence" value="ECO:0007669"/>
    <property type="project" value="UniProtKB-ARBA"/>
</dbReference>
<dbReference type="PANTHER" id="PTHR10353">
    <property type="entry name" value="GLYCOSYL HYDROLASE"/>
    <property type="match status" value="1"/>
</dbReference>
<organism evidence="5 6">
    <name type="scientific">Pyrus ussuriensis x Pyrus communis</name>
    <dbReference type="NCBI Taxonomy" id="2448454"/>
    <lineage>
        <taxon>Eukaryota</taxon>
        <taxon>Viridiplantae</taxon>
        <taxon>Streptophyta</taxon>
        <taxon>Embryophyta</taxon>
        <taxon>Tracheophyta</taxon>
        <taxon>Spermatophyta</taxon>
        <taxon>Magnoliopsida</taxon>
        <taxon>eudicotyledons</taxon>
        <taxon>Gunneridae</taxon>
        <taxon>Pentapetalae</taxon>
        <taxon>rosids</taxon>
        <taxon>fabids</taxon>
        <taxon>Rosales</taxon>
        <taxon>Rosaceae</taxon>
        <taxon>Amygdaloideae</taxon>
        <taxon>Maleae</taxon>
        <taxon>Pyrus</taxon>
    </lineage>
</organism>
<dbReference type="InterPro" id="IPR033132">
    <property type="entry name" value="GH_1_N_CS"/>
</dbReference>
<keyword evidence="2" id="KW-0378">Hydrolase</keyword>
<sequence>MWWGPGPGSDDGIIGDKLLDFYASSGIWMYLWFTVHNFTNLKHILRIIDRSGKSVKAKNIDESSASLNRSSFPKGFVFGTASSAYQYEGAANEGGRGPSIWDTYMHNHPERITDRSTGDVAVDEYHRYKEDVQIMKDIGLDAYRFSISWSRLLPDGKLSGGVNYEGIKYYKNLINELLANGLKPFVTIFHWDFPQGLEDDYGGFLSPKVVDDFQDYAELCFREFGDKVKHWITLNEPLSVSKNGYTTGKYAPGRCSDWLKLNCLGGDSGTEPYLVTHHQLLAHAAAVKLYREKYQKSQKGVIGITLNSDWYVPVTEERNDKDAAKRALDFSYGWFMDPLVKGHYPHSMQALVGNRLPKFTKEQSAMLKGSYDFIGLNYYSGTYAANVPHQNDAKPNYKTDALVNQSVEYNGVPIGPLGASDWLHVYPRGIRDLLVYTKRKYQNPLIYITENGYDDPNDPNIPIEESLADKKRINYLDRHIYYIHRAIEDGVNVMGYFIWSLFDNMEWNTGYTVRFGINYIDFKDGLKRHPKDSANWLKKFLKTENHEDLPQPAAQLAPTLIAKVTPVSDRDLGGNTITTYLRR</sequence>
<keyword evidence="6" id="KW-1185">Reference proteome</keyword>
<dbReference type="InterPro" id="IPR001360">
    <property type="entry name" value="Glyco_hydro_1"/>
</dbReference>
<dbReference type="InterPro" id="IPR017853">
    <property type="entry name" value="GH"/>
</dbReference>
<dbReference type="GO" id="GO:0005975">
    <property type="term" value="P:carbohydrate metabolic process"/>
    <property type="evidence" value="ECO:0007669"/>
    <property type="project" value="InterPro"/>
</dbReference>
<dbReference type="EMBL" id="SMOL01000004">
    <property type="protein sequence ID" value="KAB2636230.1"/>
    <property type="molecule type" value="Genomic_DNA"/>
</dbReference>
<dbReference type="PROSITE" id="PS00653">
    <property type="entry name" value="GLYCOSYL_HYDROL_F1_2"/>
    <property type="match status" value="1"/>
</dbReference>
<evidence type="ECO:0000256" key="1">
    <source>
        <dbReference type="ARBA" id="ARBA00010838"/>
    </source>
</evidence>
<evidence type="ECO:0000256" key="4">
    <source>
        <dbReference type="RuleBase" id="RU003690"/>
    </source>
</evidence>
<dbReference type="Proteomes" id="UP000327157">
    <property type="component" value="Chromosome 5"/>
</dbReference>
<proteinExistence type="inferred from homology"/>